<organism evidence="2 3">
    <name type="scientific">Kingdonia uniflora</name>
    <dbReference type="NCBI Taxonomy" id="39325"/>
    <lineage>
        <taxon>Eukaryota</taxon>
        <taxon>Viridiplantae</taxon>
        <taxon>Streptophyta</taxon>
        <taxon>Embryophyta</taxon>
        <taxon>Tracheophyta</taxon>
        <taxon>Spermatophyta</taxon>
        <taxon>Magnoliopsida</taxon>
        <taxon>Ranunculales</taxon>
        <taxon>Circaeasteraceae</taxon>
        <taxon>Kingdonia</taxon>
    </lineage>
</organism>
<sequence length="79" mass="9368">MASRRTVDEVSVQFILFYCTYMGACAIWCFYRSLWSNTSYQLMDFQHAFMNCGYCIDYGKCLNRCRVVRYCTYACSHNS</sequence>
<dbReference type="AlphaFoldDB" id="A0A7J7PBQ8"/>
<name>A0A7J7PBQ8_9MAGN</name>
<reference evidence="2 3" key="1">
    <citation type="journal article" date="2020" name="IScience">
        <title>Genome Sequencing of the Endangered Kingdonia uniflora (Circaeasteraceae, Ranunculales) Reveals Potential Mechanisms of Evolutionary Specialization.</title>
        <authorList>
            <person name="Sun Y."/>
            <person name="Deng T."/>
            <person name="Zhang A."/>
            <person name="Moore M.J."/>
            <person name="Landis J.B."/>
            <person name="Lin N."/>
            <person name="Zhang H."/>
            <person name="Zhang X."/>
            <person name="Huang J."/>
            <person name="Zhang X."/>
            <person name="Sun H."/>
            <person name="Wang H."/>
        </authorList>
    </citation>
    <scope>NUCLEOTIDE SEQUENCE [LARGE SCALE GENOMIC DNA]</scope>
    <source>
        <strain evidence="2">TB1705</strain>
        <tissue evidence="2">Leaf</tissue>
    </source>
</reference>
<proteinExistence type="predicted"/>
<dbReference type="Proteomes" id="UP000541444">
    <property type="component" value="Unassembled WGS sequence"/>
</dbReference>
<keyword evidence="1" id="KW-1133">Transmembrane helix</keyword>
<keyword evidence="1" id="KW-0472">Membrane</keyword>
<gene>
    <name evidence="2" type="ORF">GIB67_026554</name>
</gene>
<evidence type="ECO:0000256" key="1">
    <source>
        <dbReference type="SAM" id="Phobius"/>
    </source>
</evidence>
<feature type="transmembrane region" description="Helical" evidence="1">
    <location>
        <begin position="12"/>
        <end position="31"/>
    </location>
</feature>
<dbReference type="EMBL" id="JACGCM010000032">
    <property type="protein sequence ID" value="KAF6176867.1"/>
    <property type="molecule type" value="Genomic_DNA"/>
</dbReference>
<protein>
    <submittedName>
        <fullName evidence="2">Uncharacterized protein</fullName>
    </submittedName>
</protein>
<evidence type="ECO:0000313" key="3">
    <source>
        <dbReference type="Proteomes" id="UP000541444"/>
    </source>
</evidence>
<evidence type="ECO:0000313" key="2">
    <source>
        <dbReference type="EMBL" id="KAF6176867.1"/>
    </source>
</evidence>
<comment type="caution">
    <text evidence="2">The sequence shown here is derived from an EMBL/GenBank/DDBJ whole genome shotgun (WGS) entry which is preliminary data.</text>
</comment>
<keyword evidence="3" id="KW-1185">Reference proteome</keyword>
<keyword evidence="1" id="KW-0812">Transmembrane</keyword>
<accession>A0A7J7PBQ8</accession>